<reference evidence="1 2" key="1">
    <citation type="submission" date="2018-07" db="EMBL/GenBank/DDBJ databases">
        <authorList>
            <person name="Peeters C."/>
        </authorList>
    </citation>
    <scope>NUCLEOTIDE SEQUENCE [LARGE SCALE GENOMIC DNA]</scope>
    <source>
        <strain evidence="1 2">LMG 30378</strain>
    </source>
</reference>
<dbReference type="PRINTS" id="PR00469">
    <property type="entry name" value="PNDRDTASEII"/>
</dbReference>
<dbReference type="Pfam" id="PF13738">
    <property type="entry name" value="Pyr_redox_3"/>
    <property type="match status" value="1"/>
</dbReference>
<dbReference type="OrthoDB" id="178899at2"/>
<name>A0A446C3R4_9BURK</name>
<dbReference type="Gene3D" id="3.50.50.60">
    <property type="entry name" value="FAD/NAD(P)-binding domain"/>
    <property type="match status" value="2"/>
</dbReference>
<dbReference type="RefSeq" id="WP_129238914.1">
    <property type="nucleotide sequence ID" value="NZ_UFQC01000001.1"/>
</dbReference>
<evidence type="ECO:0000313" key="1">
    <source>
        <dbReference type="EMBL" id="SSW62463.1"/>
    </source>
</evidence>
<organism evidence="1 2">
    <name type="scientific">Achromobacter veterisilvae</name>
    <dbReference type="NCBI Taxonomy" id="2069367"/>
    <lineage>
        <taxon>Bacteria</taxon>
        <taxon>Pseudomonadati</taxon>
        <taxon>Pseudomonadota</taxon>
        <taxon>Betaproteobacteria</taxon>
        <taxon>Burkholderiales</taxon>
        <taxon>Alcaligenaceae</taxon>
        <taxon>Achromobacter</taxon>
    </lineage>
</organism>
<sequence>MQRLDAAVVGAGAAGIGMALALQKVPGLKFGVLEAGRVGESFRRWPAQARFITPSFHSNPFGLADLNAVNEPSSPAIHTGAEHPSGPQYAEYLSFIARGHELPVATDCKVAAVGAVPGGGFILDTPRGRLQAGFLIWATGEFQFPDLAPFPGAQWCPHYAQVADWTRFQASRYTVIGGYESGVDAAVNLAGLGREVRLLARKSTWDPQGSHDPSLSLSPYSRQRLYQAIDTGRLEIVFGVDVIGLTRDAAGGFRIHAGDGRYWDEKAAPILGTGFLKGGGARQVAELWDWDEDGRVVLSDADESTITPGLFLAGPQVRQEQRIYCFIYKFRQRYALIARRIGLCLDRDTTALETGAGAWGPFGNSECCEGCEC</sequence>
<dbReference type="PRINTS" id="PR00368">
    <property type="entry name" value="FADPNR"/>
</dbReference>
<dbReference type="GO" id="GO:0004497">
    <property type="term" value="F:monooxygenase activity"/>
    <property type="evidence" value="ECO:0007669"/>
    <property type="project" value="UniProtKB-KW"/>
</dbReference>
<accession>A0A446C3R4</accession>
<gene>
    <name evidence="1" type="ORF">AVE30378_00207</name>
</gene>
<protein>
    <submittedName>
        <fullName evidence="1">Baeyer-Villiger flavin-containing monooxygenase</fullName>
        <ecNumber evidence="1">1.14.13.-</ecNumber>
    </submittedName>
</protein>
<evidence type="ECO:0000313" key="2">
    <source>
        <dbReference type="Proteomes" id="UP000289465"/>
    </source>
</evidence>
<dbReference type="AlphaFoldDB" id="A0A446C3R4"/>
<proteinExistence type="predicted"/>
<dbReference type="SUPFAM" id="SSF51905">
    <property type="entry name" value="FAD/NAD(P)-binding domain"/>
    <property type="match status" value="2"/>
</dbReference>
<dbReference type="EMBL" id="UFQC01000001">
    <property type="protein sequence ID" value="SSW62463.1"/>
    <property type="molecule type" value="Genomic_DNA"/>
</dbReference>
<keyword evidence="1" id="KW-0560">Oxidoreductase</keyword>
<keyword evidence="1" id="KW-0503">Monooxygenase</keyword>
<dbReference type="InterPro" id="IPR036188">
    <property type="entry name" value="FAD/NAD-bd_sf"/>
</dbReference>
<dbReference type="Proteomes" id="UP000289465">
    <property type="component" value="Unassembled WGS sequence"/>
</dbReference>
<dbReference type="EC" id="1.14.13.-" evidence="1"/>